<dbReference type="Proteomes" id="UP000015455">
    <property type="component" value="Unassembled WGS sequence"/>
</dbReference>
<evidence type="ECO:0000313" key="2">
    <source>
        <dbReference type="Proteomes" id="UP000015455"/>
    </source>
</evidence>
<dbReference type="AlphaFoldDB" id="T0AQI5"/>
<dbReference type="EMBL" id="ATJV01000063">
    <property type="protein sequence ID" value="EPZ15049.1"/>
    <property type="molecule type" value="Genomic_DNA"/>
</dbReference>
<dbReference type="RefSeq" id="WP_021249882.1">
    <property type="nucleotide sequence ID" value="NZ_ATJV01000063.1"/>
</dbReference>
<reference evidence="1 2" key="1">
    <citation type="submission" date="2013-06" db="EMBL/GenBank/DDBJ databases">
        <title>Draft genome sequence of Thauera terpenica.</title>
        <authorList>
            <person name="Liu B."/>
            <person name="Frostegard A.H."/>
            <person name="Shapleigh J.P."/>
        </authorList>
    </citation>
    <scope>NUCLEOTIDE SEQUENCE [LARGE SCALE GENOMIC DNA]</scope>
    <source>
        <strain evidence="1 2">58Eu</strain>
    </source>
</reference>
<organism evidence="1 2">
    <name type="scientific">Thauera terpenica 58Eu</name>
    <dbReference type="NCBI Taxonomy" id="1348657"/>
    <lineage>
        <taxon>Bacteria</taxon>
        <taxon>Pseudomonadati</taxon>
        <taxon>Pseudomonadota</taxon>
        <taxon>Betaproteobacteria</taxon>
        <taxon>Rhodocyclales</taxon>
        <taxon>Zoogloeaceae</taxon>
        <taxon>Thauera</taxon>
    </lineage>
</organism>
<sequence>MFASSIVMVIDVVKTGAHVSALNTTPNVQLFDPDAREAIATTVEMAGRHKGHRQLNRGRSLPADCG</sequence>
<name>T0AQI5_9RHOO</name>
<gene>
    <name evidence="1" type="ORF">M622_16930</name>
</gene>
<accession>T0AQI5</accession>
<protein>
    <submittedName>
        <fullName evidence="1">Uncharacterized protein</fullName>
    </submittedName>
</protein>
<keyword evidence="2" id="KW-1185">Reference proteome</keyword>
<proteinExistence type="predicted"/>
<evidence type="ECO:0000313" key="1">
    <source>
        <dbReference type="EMBL" id="EPZ15049.1"/>
    </source>
</evidence>
<comment type="caution">
    <text evidence="1">The sequence shown here is derived from an EMBL/GenBank/DDBJ whole genome shotgun (WGS) entry which is preliminary data.</text>
</comment>